<evidence type="ECO:0000313" key="1">
    <source>
        <dbReference type="EMBL" id="KJH46702.1"/>
    </source>
</evidence>
<dbReference type="EMBL" id="KN716339">
    <property type="protein sequence ID" value="KJH46702.1"/>
    <property type="molecule type" value="Genomic_DNA"/>
</dbReference>
<reference evidence="2" key="2">
    <citation type="journal article" date="2016" name="Sci. Rep.">
        <title>Dictyocaulus viviparus genome, variome and transcriptome elucidate lungworm biology and support future intervention.</title>
        <authorList>
            <person name="McNulty S.N."/>
            <person name="Strube C."/>
            <person name="Rosa B.A."/>
            <person name="Martin J.C."/>
            <person name="Tyagi R."/>
            <person name="Choi Y.J."/>
            <person name="Wang Q."/>
            <person name="Hallsworth Pepin K."/>
            <person name="Zhang X."/>
            <person name="Ozersky P."/>
            <person name="Wilson R.K."/>
            <person name="Sternberg P.W."/>
            <person name="Gasser R.B."/>
            <person name="Mitreva M."/>
        </authorList>
    </citation>
    <scope>NUCLEOTIDE SEQUENCE [LARGE SCALE GENOMIC DNA]</scope>
    <source>
        <strain evidence="2">HannoverDv2000</strain>
    </source>
</reference>
<protein>
    <submittedName>
        <fullName evidence="1">Uncharacterized protein</fullName>
    </submittedName>
</protein>
<proteinExistence type="predicted"/>
<organism evidence="1 2">
    <name type="scientific">Dictyocaulus viviparus</name>
    <name type="common">Bovine lungworm</name>
    <dbReference type="NCBI Taxonomy" id="29172"/>
    <lineage>
        <taxon>Eukaryota</taxon>
        <taxon>Metazoa</taxon>
        <taxon>Ecdysozoa</taxon>
        <taxon>Nematoda</taxon>
        <taxon>Chromadorea</taxon>
        <taxon>Rhabditida</taxon>
        <taxon>Rhabditina</taxon>
        <taxon>Rhabditomorpha</taxon>
        <taxon>Strongyloidea</taxon>
        <taxon>Metastrongylidae</taxon>
        <taxon>Dictyocaulus</taxon>
    </lineage>
</organism>
<reference evidence="1 2" key="1">
    <citation type="submission" date="2013-11" db="EMBL/GenBank/DDBJ databases">
        <title>Draft genome of the bovine lungworm Dictyocaulus viviparus.</title>
        <authorList>
            <person name="Mitreva M."/>
        </authorList>
    </citation>
    <scope>NUCLEOTIDE SEQUENCE [LARGE SCALE GENOMIC DNA]</scope>
    <source>
        <strain evidence="1 2">HannoverDv2000</strain>
    </source>
</reference>
<name>A0A0D8XSE4_DICVI</name>
<dbReference type="AlphaFoldDB" id="A0A0D8XSE4"/>
<dbReference type="Proteomes" id="UP000053766">
    <property type="component" value="Unassembled WGS sequence"/>
</dbReference>
<accession>A0A0D8XSE4</accession>
<evidence type="ECO:0000313" key="2">
    <source>
        <dbReference type="Proteomes" id="UP000053766"/>
    </source>
</evidence>
<gene>
    <name evidence="1" type="ORF">DICVIV_07226</name>
</gene>
<sequence>MYKSSVLREGSYHVMEPHNETASCEFDGDTVLCYCHKRVCNINHYEEYQEALMKRPLSNETLQNCMLSYLTSVVPVKKSNTSTPSPPHNV</sequence>
<keyword evidence="2" id="KW-1185">Reference proteome</keyword>